<dbReference type="GO" id="GO:0008270">
    <property type="term" value="F:zinc ion binding"/>
    <property type="evidence" value="ECO:0007669"/>
    <property type="project" value="InterPro"/>
</dbReference>
<dbReference type="CDD" id="cd00067">
    <property type="entry name" value="GAL4"/>
    <property type="match status" value="1"/>
</dbReference>
<reference evidence="4" key="3">
    <citation type="submission" date="2016-07" db="EMBL/GenBank/DDBJ databases">
        <title>Evolution of pathogenesis and genome organization in the Tremellales.</title>
        <authorList>
            <person name="Cuomo C."/>
            <person name="Litvintseva A."/>
            <person name="Heitman J."/>
            <person name="Chen Y."/>
            <person name="Sun S."/>
            <person name="Springer D."/>
            <person name="Dromer F."/>
            <person name="Young S."/>
            <person name="Zeng Q."/>
            <person name="Chapman S."/>
            <person name="Gujja S."/>
            <person name="Saif S."/>
            <person name="Birren B."/>
        </authorList>
    </citation>
    <scope>NUCLEOTIDE SEQUENCE</scope>
    <source>
        <strain evidence="4">CBS 10737</strain>
    </source>
</reference>
<feature type="compositionally biased region" description="Polar residues" evidence="2">
    <location>
        <begin position="828"/>
        <end position="837"/>
    </location>
</feature>
<dbReference type="Proteomes" id="UP000094020">
    <property type="component" value="Chromosome 11"/>
</dbReference>
<gene>
    <name evidence="4" type="ORF">I206_05843</name>
    <name evidence="5" type="ORF">I206_107515</name>
</gene>
<dbReference type="KEGG" id="kpin:30174212"/>
<dbReference type="GeneID" id="30174212"/>
<dbReference type="PANTHER" id="PTHR31668">
    <property type="entry name" value="GLUCOSE TRANSPORT TRANSCRIPTION REGULATOR RGT1-RELATED-RELATED"/>
    <property type="match status" value="1"/>
</dbReference>
<protein>
    <recommendedName>
        <fullName evidence="3">Zn(2)-C6 fungal-type domain-containing protein</fullName>
    </recommendedName>
</protein>
<feature type="region of interest" description="Disordered" evidence="2">
    <location>
        <begin position="59"/>
        <end position="115"/>
    </location>
</feature>
<dbReference type="InterPro" id="IPR036864">
    <property type="entry name" value="Zn2-C6_fun-type_DNA-bd_sf"/>
</dbReference>
<reference evidence="5" key="4">
    <citation type="submission" date="2024-02" db="EMBL/GenBank/DDBJ databases">
        <title>Comparative genomics of Cryptococcus and Kwoniella reveals pathogenesis evolution and contrasting modes of karyotype evolution via chromosome fusion or intercentromeric recombination.</title>
        <authorList>
            <person name="Coelho M.A."/>
            <person name="David-Palma M."/>
            <person name="Shea T."/>
            <person name="Bowers K."/>
            <person name="McGinley-Smith S."/>
            <person name="Mohammad A.W."/>
            <person name="Gnirke A."/>
            <person name="Yurkov A.M."/>
            <person name="Nowrousian M."/>
            <person name="Sun S."/>
            <person name="Cuomo C.A."/>
            <person name="Heitman J."/>
        </authorList>
    </citation>
    <scope>NUCLEOTIDE SEQUENCE</scope>
    <source>
        <strain evidence="5">CBS 10737</strain>
    </source>
</reference>
<dbReference type="InterPro" id="IPR001138">
    <property type="entry name" value="Zn2Cys6_DnaBD"/>
</dbReference>
<proteinExistence type="predicted"/>
<accession>A0A1B9HXH9</accession>
<dbReference type="STRING" id="1296096.A0A1B9HXH9"/>
<feature type="compositionally biased region" description="Low complexity" evidence="2">
    <location>
        <begin position="100"/>
        <end position="111"/>
    </location>
</feature>
<dbReference type="InterPro" id="IPR050797">
    <property type="entry name" value="Carb_Metab_Trans_Reg"/>
</dbReference>
<reference evidence="4" key="1">
    <citation type="submission" date="2013-07" db="EMBL/GenBank/DDBJ databases">
        <title>The Genome Sequence of Cryptococcus pinus CBS10737.</title>
        <authorList>
            <consortium name="The Broad Institute Genome Sequencing Platform"/>
            <person name="Cuomo C."/>
            <person name="Litvintseva A."/>
            <person name="Chen Y."/>
            <person name="Heitman J."/>
            <person name="Sun S."/>
            <person name="Springer D."/>
            <person name="Dromer F."/>
            <person name="Young S.K."/>
            <person name="Zeng Q."/>
            <person name="Gargeya S."/>
            <person name="Fitzgerald M."/>
            <person name="Abouelleil A."/>
            <person name="Alvarado L."/>
            <person name="Berlin A.M."/>
            <person name="Chapman S.B."/>
            <person name="Dewar J."/>
            <person name="Goldberg J."/>
            <person name="Griggs A."/>
            <person name="Gujja S."/>
            <person name="Hansen M."/>
            <person name="Howarth C."/>
            <person name="Imamovic A."/>
            <person name="Larimer J."/>
            <person name="McCowan C."/>
            <person name="Murphy C."/>
            <person name="Pearson M."/>
            <person name="Priest M."/>
            <person name="Roberts A."/>
            <person name="Saif S."/>
            <person name="Shea T."/>
            <person name="Sykes S."/>
            <person name="Wortman J."/>
            <person name="Nusbaum C."/>
            <person name="Birren B."/>
        </authorList>
    </citation>
    <scope>NUCLEOTIDE SEQUENCE [LARGE SCALE GENOMIC DNA]</scope>
    <source>
        <strain evidence="4">CBS 10737</strain>
    </source>
</reference>
<reference evidence="5" key="2">
    <citation type="submission" date="2013-07" db="EMBL/GenBank/DDBJ databases">
        <authorList>
            <consortium name="The Broad Institute Genome Sequencing Platform"/>
            <person name="Cuomo C."/>
            <person name="Litvintseva A."/>
            <person name="Chen Y."/>
            <person name="Heitman J."/>
            <person name="Sun S."/>
            <person name="Springer D."/>
            <person name="Dromer F."/>
            <person name="Young S.K."/>
            <person name="Zeng Q."/>
            <person name="Gargeya S."/>
            <person name="Fitzgerald M."/>
            <person name="Abouelleil A."/>
            <person name="Alvarado L."/>
            <person name="Berlin A.M."/>
            <person name="Chapman S.B."/>
            <person name="Dewar J."/>
            <person name="Goldberg J."/>
            <person name="Griggs A."/>
            <person name="Gujja S."/>
            <person name="Hansen M."/>
            <person name="Howarth C."/>
            <person name="Imamovic A."/>
            <person name="Larimer J."/>
            <person name="McCowan C."/>
            <person name="Murphy C."/>
            <person name="Pearson M."/>
            <person name="Priest M."/>
            <person name="Roberts A."/>
            <person name="Saif S."/>
            <person name="Shea T."/>
            <person name="Sykes S."/>
            <person name="Wortman J."/>
            <person name="Nusbaum C."/>
            <person name="Birren B."/>
        </authorList>
    </citation>
    <scope>NUCLEOTIDE SEQUENCE</scope>
    <source>
        <strain evidence="5">CBS 10737</strain>
    </source>
</reference>
<dbReference type="Gene3D" id="4.10.240.10">
    <property type="entry name" value="Zn(2)-C6 fungal-type DNA-binding domain"/>
    <property type="match status" value="1"/>
</dbReference>
<evidence type="ECO:0000313" key="5">
    <source>
        <dbReference type="EMBL" id="WWC73543.1"/>
    </source>
</evidence>
<dbReference type="PROSITE" id="PS50048">
    <property type="entry name" value="ZN2_CY6_FUNGAL_2"/>
    <property type="match status" value="1"/>
</dbReference>
<dbReference type="OrthoDB" id="2595934at2759"/>
<feature type="region of interest" description="Disordered" evidence="2">
    <location>
        <begin position="775"/>
        <end position="901"/>
    </location>
</feature>
<evidence type="ECO:0000256" key="2">
    <source>
        <dbReference type="SAM" id="MobiDB-lite"/>
    </source>
</evidence>
<organism evidence="4">
    <name type="scientific">Kwoniella pini CBS 10737</name>
    <dbReference type="NCBI Taxonomy" id="1296096"/>
    <lineage>
        <taxon>Eukaryota</taxon>
        <taxon>Fungi</taxon>
        <taxon>Dikarya</taxon>
        <taxon>Basidiomycota</taxon>
        <taxon>Agaricomycotina</taxon>
        <taxon>Tremellomycetes</taxon>
        <taxon>Tremellales</taxon>
        <taxon>Cryptococcaceae</taxon>
        <taxon>Kwoniella</taxon>
    </lineage>
</organism>
<keyword evidence="1" id="KW-0539">Nucleus</keyword>
<evidence type="ECO:0000256" key="1">
    <source>
        <dbReference type="ARBA" id="ARBA00023242"/>
    </source>
</evidence>
<keyword evidence="6" id="KW-1185">Reference proteome</keyword>
<feature type="compositionally biased region" description="Low complexity" evidence="2">
    <location>
        <begin position="798"/>
        <end position="814"/>
    </location>
</feature>
<evidence type="ECO:0000313" key="4">
    <source>
        <dbReference type="EMBL" id="OCF47977.1"/>
    </source>
</evidence>
<dbReference type="EMBL" id="KI894014">
    <property type="protein sequence ID" value="OCF47977.1"/>
    <property type="molecule type" value="Genomic_DNA"/>
</dbReference>
<sequence>MEARAKRTHARRSCDVCKVRKTRCELPDLDVPSGPTPLPTDKACHRCRVLALPCIVDDSGKKSRKRARDGIKEDSLAGEGVVGNKIEDTQKRKTSKPKRSGSSSTPSSQKGLTRRQSELNHSLDVLHGISPLALQPPHTHQHQPASLDEASRIQPELPPFDQNEAFDQSRSVKLHGRPAELACAMLKVAYGKMDVKRKSHIDDDEVDLNDLVDEKLKSRLQPGFQQLKTYHPHLETLDDLYKRYAAAPDAPTKLLLSLVIYLTTLSLPADEPIHQIRVLLTSYISHLRDRALLHQTRSFICLQAFELLAVHAPLGVLPLEPTSLKDLGVARGISVASRHLMGILEFDKLIDQVMSGPGFVFAFQCADFWLWASLIADQTALAFEDLKPTRPSDLSQAKSITDDFLNYNDRSRLWLDGINNGDIAILVGRLSICDRLARSEAVLDTMSRLRSSLDMSVGNTTFDPVNEILNEFENFERGMEVIDARHDAVMGVLSGHSRGVESGWLSYRSIRRRYETSKVYVTGLRMLIATHYLSGSIHSYPDVPPFLTPEQGADYAVSRAYQPMDIVRFITDTTNPKPAVEAVWNWGRKRGINTEACLVACAELGQHLVNTLETGSYAAIIPLHDVIVIANEAAKVLIEMEAGTIQILRSSNMIDKAFRPRSWLIVMNQVSQTFRSIGALAPNDDLGGDTIANGCSNLIGSMVRSAEEWTKSLEKEIPREAVTSDDIKHNSQDDTNIPSYGGNVDDANNHDGNAVIYAQQQPGQEITLHESLRQTTGSIPSGHHPHQYMDSSDRWMASSSSSSSHQGQGQQNNHLHPPQQLPPASHGEYTQQHSYATTGPLPPPPQSGPYPNTQLDQLLSEMFCYNLPPQPGNGGQYRSTEQVIQQQHQIQPSWPQDMRSQ</sequence>
<feature type="region of interest" description="Disordered" evidence="2">
    <location>
        <begin position="716"/>
        <end position="750"/>
    </location>
</feature>
<dbReference type="GO" id="GO:0000981">
    <property type="term" value="F:DNA-binding transcription factor activity, RNA polymerase II-specific"/>
    <property type="evidence" value="ECO:0007669"/>
    <property type="project" value="InterPro"/>
</dbReference>
<dbReference type="SUPFAM" id="SSF57701">
    <property type="entry name" value="Zn2/Cys6 DNA-binding domain"/>
    <property type="match status" value="1"/>
</dbReference>
<feature type="compositionally biased region" description="Polar residues" evidence="2">
    <location>
        <begin position="892"/>
        <end position="901"/>
    </location>
</feature>
<feature type="compositionally biased region" description="Low complexity" evidence="2">
    <location>
        <begin position="882"/>
        <end position="891"/>
    </location>
</feature>
<dbReference type="EMBL" id="CP144529">
    <property type="protein sequence ID" value="WWC73543.1"/>
    <property type="molecule type" value="Genomic_DNA"/>
</dbReference>
<dbReference type="RefSeq" id="XP_019009196.1">
    <property type="nucleotide sequence ID" value="XM_019157556.1"/>
</dbReference>
<evidence type="ECO:0000313" key="6">
    <source>
        <dbReference type="Proteomes" id="UP000094020"/>
    </source>
</evidence>
<evidence type="ECO:0000259" key="3">
    <source>
        <dbReference type="PROSITE" id="PS50048"/>
    </source>
</evidence>
<dbReference type="PANTHER" id="PTHR31668:SF30">
    <property type="entry name" value="ZN(II)2CYS6 TRANSCRIPTION FACTOR (EUROFUNG)"/>
    <property type="match status" value="1"/>
</dbReference>
<name>A0A1B9HXH9_9TREE</name>
<dbReference type="AlphaFoldDB" id="A0A1B9HXH9"/>
<feature type="domain" description="Zn(2)-C6 fungal-type" evidence="3">
    <location>
        <begin position="13"/>
        <end position="56"/>
    </location>
</feature>